<proteinExistence type="predicted"/>
<evidence type="ECO:0008006" key="2">
    <source>
        <dbReference type="Google" id="ProtNLM"/>
    </source>
</evidence>
<evidence type="ECO:0000313" key="1">
    <source>
        <dbReference type="EMBL" id="QNO50955.1"/>
    </source>
</evidence>
<dbReference type="AlphaFoldDB" id="A0A7G9YSH1"/>
<name>A0A7G9YSH1_9EURY</name>
<gene>
    <name evidence="1" type="ORF">BBGANOMO_00029</name>
</gene>
<protein>
    <recommendedName>
        <fullName evidence="2">N-acetyltransferase domain-containing protein</fullName>
    </recommendedName>
</protein>
<dbReference type="CDD" id="cd18699">
    <property type="entry name" value="PIN_VapC_like"/>
    <property type="match status" value="1"/>
</dbReference>
<organism evidence="1">
    <name type="scientific">Candidatus Methanophagaceae archaeon ANME-1 ERB6</name>
    <dbReference type="NCBI Taxonomy" id="2759912"/>
    <lineage>
        <taxon>Archaea</taxon>
        <taxon>Methanobacteriati</taxon>
        <taxon>Methanobacteriota</taxon>
        <taxon>Stenosarchaea group</taxon>
        <taxon>Methanomicrobia</taxon>
        <taxon>Candidatus Methanophagales</taxon>
        <taxon>Candidatus Methanophagaceae</taxon>
    </lineage>
</organism>
<dbReference type="EMBL" id="MT631456">
    <property type="protein sequence ID" value="QNO50955.1"/>
    <property type="molecule type" value="Genomic_DNA"/>
</dbReference>
<sequence>MRVLLDTNIFIYREDDRPLSEDLQKLLKTLHEIKADQLLHPLSLDDLEKDRNKTRKEIIISKIKAYPSLKAPPNPEGDSKYLETVGYGTTINEQIDNGILYAVYKNAVDFLITEDKGIHKKARRLGIDDRVLLINDALDVFEHYTLRKETIRPPALEEKYIYNLNLTDPIFDSLKQEYEKEKFEEWFKKISREGRKCWVHHREDESIGAILIYKVENEAIDNSNPPFPKKLRLKISTFKVTHVGHKIGELFIKLSIDFCIKNGIEEMYLTHFTKPEDRLVELISEYGFYKAGINYRGEDIFMKELVPERKTLEGLTPIEITMEYYPHFYDGKNVKKFVVPIYPEYHYKLFTDYPNRQLKLYEFCKEFIVEGNTIKKVYISHSRIKTIKPGYILLFYRSTDLKKITSLGVVENVYTGIEDSNEILKIVGKRTVFTRGEIEGMQKPVMIILFRHHFHFKHPLHLDELKAKDILRGPPQSITEIKHRSYVKIKEVGGIDERFTIH</sequence>
<reference evidence="1" key="1">
    <citation type="submission" date="2020-06" db="EMBL/GenBank/DDBJ databases">
        <title>Unique genomic features of the anaerobic methanotrophic archaea.</title>
        <authorList>
            <person name="Chadwick G.L."/>
            <person name="Skennerton C.T."/>
            <person name="Laso-Perez R."/>
            <person name="Leu A.O."/>
            <person name="Speth D.R."/>
            <person name="Yu H."/>
            <person name="Morgan-Lang C."/>
            <person name="Hatzenpichler R."/>
            <person name="Goudeau D."/>
            <person name="Malmstrom R."/>
            <person name="Brazelton W.J."/>
            <person name="Woyke T."/>
            <person name="Hallam S.J."/>
            <person name="Tyson G.W."/>
            <person name="Wegener G."/>
            <person name="Boetius A."/>
            <person name="Orphan V."/>
        </authorList>
    </citation>
    <scope>NUCLEOTIDE SEQUENCE</scope>
</reference>
<accession>A0A7G9YSH1</accession>
<dbReference type="Gene3D" id="3.40.630.30">
    <property type="match status" value="1"/>
</dbReference>